<dbReference type="AlphaFoldDB" id="A0AAV7EDC3"/>
<dbReference type="Pfam" id="PF00112">
    <property type="entry name" value="Peptidase_C1"/>
    <property type="match status" value="1"/>
</dbReference>
<dbReference type="Proteomes" id="UP000825729">
    <property type="component" value="Unassembled WGS sequence"/>
</dbReference>
<dbReference type="PROSITE" id="PS00139">
    <property type="entry name" value="THIOL_PROTEASE_CYS"/>
    <property type="match status" value="1"/>
</dbReference>
<dbReference type="Gene3D" id="3.90.70.10">
    <property type="entry name" value="Cysteine proteinases"/>
    <property type="match status" value="1"/>
</dbReference>
<reference evidence="11 12" key="1">
    <citation type="submission" date="2021-07" db="EMBL/GenBank/DDBJ databases">
        <title>The Aristolochia fimbriata genome: insights into angiosperm evolution, floral development and chemical biosynthesis.</title>
        <authorList>
            <person name="Jiao Y."/>
        </authorList>
    </citation>
    <scope>NUCLEOTIDE SEQUENCE [LARGE SCALE GENOMIC DNA]</scope>
    <source>
        <strain evidence="11">IBCAS-2021</strain>
        <tissue evidence="11">Leaf</tissue>
    </source>
</reference>
<feature type="domain" description="Peptidase C1A papain C-terminal" evidence="9">
    <location>
        <begin position="146"/>
        <end position="362"/>
    </location>
</feature>
<dbReference type="CDD" id="cd02248">
    <property type="entry name" value="Peptidase_C1A"/>
    <property type="match status" value="1"/>
</dbReference>
<sequence>MGKAAAAAHLLQVPRPVVLVVLALFLMICCLGVVVRGMELDDKDLESEERLWDLYQRWRSHHTVTRDLAEKKDRFEAFKKNVMYIHSFNKKDAPYKLKLNKFGDMTNEEFRKYYAGYINSRRRKVIISSDVEEGRLFMYDDKVTEVPTSVDWRAKGAVTAIKDQGQCGSCWAFSTVVGVEGINAIKTKKLISLSEQQLVDCDNTQNQGCNGGWMELAFDYIQKNGGITTESNYPYTASDGRCIKSKEKSHVVSIDGHQTVPPNDEAALLKAAANQPISVAIDAGGEDFQFYSEGVFAGACGTDLDHGVAVVGYGATTDRTKYWIVKNSWGTEWGEKGYIRMQRDVPAKEGLCGIAMEASYPIKTSPNNDPPAKHHLEEAPPKEEL</sequence>
<evidence type="ECO:0000256" key="2">
    <source>
        <dbReference type="ARBA" id="ARBA00022670"/>
    </source>
</evidence>
<evidence type="ECO:0000256" key="1">
    <source>
        <dbReference type="ARBA" id="ARBA00008455"/>
    </source>
</evidence>
<dbReference type="InterPro" id="IPR025660">
    <property type="entry name" value="Pept_his_AS"/>
</dbReference>
<comment type="caution">
    <text evidence="11">The sequence shown here is derived from an EMBL/GenBank/DDBJ whole genome shotgun (WGS) entry which is preliminary data.</text>
</comment>
<dbReference type="InterPro" id="IPR039417">
    <property type="entry name" value="Peptidase_C1A_papain-like"/>
</dbReference>
<evidence type="ECO:0000313" key="12">
    <source>
        <dbReference type="Proteomes" id="UP000825729"/>
    </source>
</evidence>
<dbReference type="InterPro" id="IPR013128">
    <property type="entry name" value="Peptidase_C1A"/>
</dbReference>
<evidence type="ECO:0000259" key="9">
    <source>
        <dbReference type="SMART" id="SM00645"/>
    </source>
</evidence>
<dbReference type="EMBL" id="JAINDJ010000005">
    <property type="protein sequence ID" value="KAG9445527.1"/>
    <property type="molecule type" value="Genomic_DNA"/>
</dbReference>
<dbReference type="Pfam" id="PF08246">
    <property type="entry name" value="Inhibitor_I29"/>
    <property type="match status" value="1"/>
</dbReference>
<gene>
    <name evidence="11" type="ORF">H6P81_011655</name>
</gene>
<dbReference type="SMART" id="SM00848">
    <property type="entry name" value="Inhibitor_I29"/>
    <property type="match status" value="1"/>
</dbReference>
<keyword evidence="6" id="KW-1015">Disulfide bond</keyword>
<protein>
    <submittedName>
        <fullName evidence="11">Uncharacterized protein</fullName>
    </submittedName>
</protein>
<keyword evidence="3" id="KW-0732">Signal</keyword>
<evidence type="ECO:0000256" key="7">
    <source>
        <dbReference type="SAM" id="MobiDB-lite"/>
    </source>
</evidence>
<keyword evidence="8" id="KW-0812">Transmembrane</keyword>
<feature type="compositionally biased region" description="Basic and acidic residues" evidence="7">
    <location>
        <begin position="371"/>
        <end position="385"/>
    </location>
</feature>
<evidence type="ECO:0000256" key="4">
    <source>
        <dbReference type="ARBA" id="ARBA00022801"/>
    </source>
</evidence>
<proteinExistence type="inferred from homology"/>
<dbReference type="PANTHER" id="PTHR12411">
    <property type="entry name" value="CYSTEINE PROTEASE FAMILY C1-RELATED"/>
    <property type="match status" value="1"/>
</dbReference>
<evidence type="ECO:0000256" key="8">
    <source>
        <dbReference type="SAM" id="Phobius"/>
    </source>
</evidence>
<feature type="transmembrane region" description="Helical" evidence="8">
    <location>
        <begin position="17"/>
        <end position="35"/>
    </location>
</feature>
<evidence type="ECO:0000259" key="10">
    <source>
        <dbReference type="SMART" id="SM00848"/>
    </source>
</evidence>
<keyword evidence="8" id="KW-1133">Transmembrane helix</keyword>
<dbReference type="InterPro" id="IPR000169">
    <property type="entry name" value="Pept_cys_AS"/>
</dbReference>
<dbReference type="FunFam" id="3.90.70.10:FF:000023">
    <property type="entry name" value="Senescence-specific cysteine protease SAG39"/>
    <property type="match status" value="1"/>
</dbReference>
<feature type="domain" description="Cathepsin propeptide inhibitor" evidence="10">
    <location>
        <begin position="55"/>
        <end position="110"/>
    </location>
</feature>
<organism evidence="11 12">
    <name type="scientific">Aristolochia fimbriata</name>
    <name type="common">White veined hardy Dutchman's pipe vine</name>
    <dbReference type="NCBI Taxonomy" id="158543"/>
    <lineage>
        <taxon>Eukaryota</taxon>
        <taxon>Viridiplantae</taxon>
        <taxon>Streptophyta</taxon>
        <taxon>Embryophyta</taxon>
        <taxon>Tracheophyta</taxon>
        <taxon>Spermatophyta</taxon>
        <taxon>Magnoliopsida</taxon>
        <taxon>Magnoliidae</taxon>
        <taxon>Piperales</taxon>
        <taxon>Aristolochiaceae</taxon>
        <taxon>Aristolochia</taxon>
    </lineage>
</organism>
<evidence type="ECO:0000256" key="6">
    <source>
        <dbReference type="ARBA" id="ARBA00023157"/>
    </source>
</evidence>
<feature type="region of interest" description="Disordered" evidence="7">
    <location>
        <begin position="362"/>
        <end position="385"/>
    </location>
</feature>
<comment type="similarity">
    <text evidence="1">Belongs to the peptidase C1 family.</text>
</comment>
<keyword evidence="2" id="KW-0645">Protease</keyword>
<evidence type="ECO:0000256" key="5">
    <source>
        <dbReference type="ARBA" id="ARBA00022807"/>
    </source>
</evidence>
<dbReference type="InterPro" id="IPR000668">
    <property type="entry name" value="Peptidase_C1A_C"/>
</dbReference>
<dbReference type="SMART" id="SM00645">
    <property type="entry name" value="Pept_C1"/>
    <property type="match status" value="1"/>
</dbReference>
<dbReference type="SUPFAM" id="SSF54001">
    <property type="entry name" value="Cysteine proteinases"/>
    <property type="match status" value="1"/>
</dbReference>
<dbReference type="PRINTS" id="PR00705">
    <property type="entry name" value="PAPAIN"/>
</dbReference>
<dbReference type="GO" id="GO:0006508">
    <property type="term" value="P:proteolysis"/>
    <property type="evidence" value="ECO:0007669"/>
    <property type="project" value="UniProtKB-KW"/>
</dbReference>
<keyword evidence="12" id="KW-1185">Reference proteome</keyword>
<keyword evidence="8" id="KW-0472">Membrane</keyword>
<dbReference type="InterPro" id="IPR013201">
    <property type="entry name" value="Prot_inhib_I29"/>
</dbReference>
<dbReference type="GO" id="GO:0008234">
    <property type="term" value="F:cysteine-type peptidase activity"/>
    <property type="evidence" value="ECO:0007669"/>
    <property type="project" value="UniProtKB-KW"/>
</dbReference>
<dbReference type="PROSITE" id="PS00639">
    <property type="entry name" value="THIOL_PROTEASE_HIS"/>
    <property type="match status" value="1"/>
</dbReference>
<keyword evidence="5" id="KW-0788">Thiol protease</keyword>
<name>A0AAV7EDC3_ARIFI</name>
<evidence type="ECO:0000313" key="11">
    <source>
        <dbReference type="EMBL" id="KAG9445527.1"/>
    </source>
</evidence>
<dbReference type="PROSITE" id="PS00640">
    <property type="entry name" value="THIOL_PROTEASE_ASN"/>
    <property type="match status" value="1"/>
</dbReference>
<keyword evidence="4" id="KW-0378">Hydrolase</keyword>
<dbReference type="InterPro" id="IPR025661">
    <property type="entry name" value="Pept_asp_AS"/>
</dbReference>
<dbReference type="InterPro" id="IPR038765">
    <property type="entry name" value="Papain-like_cys_pep_sf"/>
</dbReference>
<evidence type="ECO:0000256" key="3">
    <source>
        <dbReference type="ARBA" id="ARBA00022729"/>
    </source>
</evidence>
<accession>A0AAV7EDC3</accession>